<name>A0A9P8I4Q3_9PEZI</name>
<dbReference type="InterPro" id="IPR051425">
    <property type="entry name" value="Formin_Homology"/>
</dbReference>
<organism evidence="2 3">
    <name type="scientific">Trichoglossum hirsutum</name>
    <dbReference type="NCBI Taxonomy" id="265104"/>
    <lineage>
        <taxon>Eukaryota</taxon>
        <taxon>Fungi</taxon>
        <taxon>Dikarya</taxon>
        <taxon>Ascomycota</taxon>
        <taxon>Pezizomycotina</taxon>
        <taxon>Geoglossomycetes</taxon>
        <taxon>Geoglossales</taxon>
        <taxon>Geoglossaceae</taxon>
        <taxon>Trichoglossum</taxon>
    </lineage>
</organism>
<dbReference type="EMBL" id="JAGHQM010003158">
    <property type="protein sequence ID" value="KAH0547880.1"/>
    <property type="molecule type" value="Genomic_DNA"/>
</dbReference>
<dbReference type="Proteomes" id="UP000750711">
    <property type="component" value="Unassembled WGS sequence"/>
</dbReference>
<feature type="compositionally biased region" description="Polar residues" evidence="1">
    <location>
        <begin position="356"/>
        <end position="372"/>
    </location>
</feature>
<comment type="caution">
    <text evidence="2">The sequence shown here is derived from an EMBL/GenBank/DDBJ whole genome shotgun (WGS) entry which is preliminary data.</text>
</comment>
<sequence length="441" mass="47831">MHIEHTTYDAARAPPPYQKRKTRPHTAPATPSSVAVAPTDAPLSLHRSLIIGNRRRPPSRSAAHGSSRSRGHKGRASKGDHHHHHQQGRPPWGEVCQYLKSKISTFVEGCKAEPADPSVWELYKGYRRDRKLWKEWRSQQRLEDKKRRISSPRLLTSDWDGGGGGGGGGGGKPPPARQRQRQSQPSSAVLGAGRETRLGDFIGPTSKEKYLNRRWGGRKGVVVDDDDDASFYCVGVVDRCLTPAPAQQALAPVPPPPPPSPSPPPPLPLPSSPPPPPPPSTSPPPPLPPLPLRIPRSKGRPPTCSIYSPLACGICCRPTRGDYYLVVCRDCAGAFPSLMPPRGPSSTDASPRRPSSKTMYTSTSDPPGTMTQAPEEVPIMYSPPLDSLQLRSPKSQSVDDSGKRYRREAQLYNSMGTAKLKTPTKRTGGTLGGVPTRPPMS</sequence>
<feature type="compositionally biased region" description="Basic and acidic residues" evidence="1">
    <location>
        <begin position="400"/>
        <end position="409"/>
    </location>
</feature>
<keyword evidence="3" id="KW-1185">Reference proteome</keyword>
<dbReference type="PANTHER" id="PTHR45725">
    <property type="entry name" value="FORMIN HOMOLOGY 2 FAMILY MEMBER"/>
    <property type="match status" value="1"/>
</dbReference>
<feature type="compositionally biased region" description="Basic residues" evidence="1">
    <location>
        <begin position="67"/>
        <end position="87"/>
    </location>
</feature>
<feature type="compositionally biased region" description="Gly residues" evidence="1">
    <location>
        <begin position="160"/>
        <end position="171"/>
    </location>
</feature>
<feature type="compositionally biased region" description="Polar residues" evidence="1">
    <location>
        <begin position="389"/>
        <end position="399"/>
    </location>
</feature>
<feature type="compositionally biased region" description="Low complexity" evidence="1">
    <location>
        <begin position="26"/>
        <end position="39"/>
    </location>
</feature>
<dbReference type="PANTHER" id="PTHR45725:SF1">
    <property type="entry name" value="DISHEVELLED ASSOCIATED ACTIVATOR OF MORPHOGENESIS, ISOFORM D"/>
    <property type="match status" value="1"/>
</dbReference>
<feature type="compositionally biased region" description="Pro residues" evidence="1">
    <location>
        <begin position="252"/>
        <end position="292"/>
    </location>
</feature>
<feature type="region of interest" description="Disordered" evidence="1">
    <location>
        <begin position="248"/>
        <end position="301"/>
    </location>
</feature>
<evidence type="ECO:0000256" key="1">
    <source>
        <dbReference type="SAM" id="MobiDB-lite"/>
    </source>
</evidence>
<feature type="region of interest" description="Disordered" evidence="1">
    <location>
        <begin position="138"/>
        <end position="203"/>
    </location>
</feature>
<proteinExistence type="predicted"/>
<accession>A0A9P8I4Q3</accession>
<protein>
    <submittedName>
        <fullName evidence="2">Uncharacterized protein</fullName>
    </submittedName>
</protein>
<reference evidence="2" key="1">
    <citation type="submission" date="2021-03" db="EMBL/GenBank/DDBJ databases">
        <title>Comparative genomics and phylogenomic investigation of the class Geoglossomycetes provide insights into ecological specialization and systematics.</title>
        <authorList>
            <person name="Melie T."/>
            <person name="Pirro S."/>
            <person name="Miller A.N."/>
            <person name="Quandt A."/>
        </authorList>
    </citation>
    <scope>NUCLEOTIDE SEQUENCE</scope>
    <source>
        <strain evidence="2">CAQ_001_2017</strain>
    </source>
</reference>
<evidence type="ECO:0000313" key="2">
    <source>
        <dbReference type="EMBL" id="KAH0547880.1"/>
    </source>
</evidence>
<evidence type="ECO:0000313" key="3">
    <source>
        <dbReference type="Proteomes" id="UP000750711"/>
    </source>
</evidence>
<dbReference type="AlphaFoldDB" id="A0A9P8I4Q3"/>
<gene>
    <name evidence="2" type="ORF">GP486_008379</name>
</gene>
<feature type="region of interest" description="Disordered" evidence="1">
    <location>
        <begin position="336"/>
        <end position="441"/>
    </location>
</feature>
<feature type="region of interest" description="Disordered" evidence="1">
    <location>
        <begin position="1"/>
        <end position="92"/>
    </location>
</feature>